<evidence type="ECO:0000256" key="1">
    <source>
        <dbReference type="ARBA" id="ARBA00022801"/>
    </source>
</evidence>
<organism evidence="4 5">
    <name type="scientific">Microbulbifer harenosus</name>
    <dbReference type="NCBI Taxonomy" id="2576840"/>
    <lineage>
        <taxon>Bacteria</taxon>
        <taxon>Pseudomonadati</taxon>
        <taxon>Pseudomonadota</taxon>
        <taxon>Gammaproteobacteria</taxon>
        <taxon>Cellvibrionales</taxon>
        <taxon>Microbulbiferaceae</taxon>
        <taxon>Microbulbifer</taxon>
    </lineage>
</organism>
<gene>
    <name evidence="4" type="ORF">FDY93_10190</name>
</gene>
<feature type="chain" id="PRO_5046760587" evidence="2">
    <location>
        <begin position="25"/>
        <end position="348"/>
    </location>
</feature>
<dbReference type="Proteomes" id="UP000306791">
    <property type="component" value="Unassembled WGS sequence"/>
</dbReference>
<dbReference type="Pfam" id="PF20434">
    <property type="entry name" value="BD-FAE"/>
    <property type="match status" value="1"/>
</dbReference>
<dbReference type="EMBL" id="VANI01000010">
    <property type="protein sequence ID" value="TLM77290.1"/>
    <property type="molecule type" value="Genomic_DNA"/>
</dbReference>
<dbReference type="PANTHER" id="PTHR48081:SF33">
    <property type="entry name" value="KYNURENINE FORMAMIDASE"/>
    <property type="match status" value="1"/>
</dbReference>
<dbReference type="InterPro" id="IPR049492">
    <property type="entry name" value="BD-FAE-like_dom"/>
</dbReference>
<reference evidence="4 5" key="1">
    <citation type="submission" date="2019-05" db="EMBL/GenBank/DDBJ databases">
        <title>Microbulbifer harenosus sp. nov., an alginate-degrading bacterium isolated from coastal sand.</title>
        <authorList>
            <person name="Huang H."/>
            <person name="Mo K."/>
            <person name="Bao S."/>
        </authorList>
    </citation>
    <scope>NUCLEOTIDE SEQUENCE [LARGE SCALE GENOMIC DNA]</scope>
    <source>
        <strain evidence="4 5">HB161719</strain>
    </source>
</reference>
<dbReference type="InterPro" id="IPR029058">
    <property type="entry name" value="AB_hydrolase_fold"/>
</dbReference>
<evidence type="ECO:0000313" key="4">
    <source>
        <dbReference type="EMBL" id="TLM77290.1"/>
    </source>
</evidence>
<evidence type="ECO:0000256" key="2">
    <source>
        <dbReference type="SAM" id="SignalP"/>
    </source>
</evidence>
<comment type="caution">
    <text evidence="4">The sequence shown here is derived from an EMBL/GenBank/DDBJ whole genome shotgun (WGS) entry which is preliminary data.</text>
</comment>
<dbReference type="PROSITE" id="PS51257">
    <property type="entry name" value="PROKAR_LIPOPROTEIN"/>
    <property type="match status" value="1"/>
</dbReference>
<dbReference type="Gene3D" id="3.40.50.1820">
    <property type="entry name" value="alpha/beta hydrolase"/>
    <property type="match status" value="1"/>
</dbReference>
<keyword evidence="5" id="KW-1185">Reference proteome</keyword>
<keyword evidence="2" id="KW-0732">Signal</keyword>
<evidence type="ECO:0000313" key="5">
    <source>
        <dbReference type="Proteomes" id="UP000306791"/>
    </source>
</evidence>
<feature type="domain" description="BD-FAE-like" evidence="3">
    <location>
        <begin position="52"/>
        <end position="293"/>
    </location>
</feature>
<name>A0ABY2UHH3_9GAMM</name>
<protein>
    <submittedName>
        <fullName evidence="4">Alpha/beta hydrolase</fullName>
    </submittedName>
</protein>
<feature type="signal peptide" evidence="2">
    <location>
        <begin position="1"/>
        <end position="24"/>
    </location>
</feature>
<accession>A0ABY2UHH3</accession>
<dbReference type="RefSeq" id="WP_138235631.1">
    <property type="nucleotide sequence ID" value="NZ_CP185860.1"/>
</dbReference>
<sequence length="348" mass="37935">MFQSLKIRFPVLLFGLLFLSACTAEISQKNSALSIQRDIPWTQAGDRQLTADIIAPKDADKPLPVVVIYHGGGWLINDNRIMDSTAQYLASHGQFVVANMNYRLLGDNGNTTTMDDIVEDALGGLLWVKENIARYGGDPARVAVTGDSAGGHLSAMVLLAARNLSSEDFSPANLAFKPSYIPSGKTPEQIAAEDGLRVQAAVLSYGAFDIFNAAQNGFESPQNIFWKMGNTQARGLFGKNYSVEKQPELYRAVSPIHQIPAAADYRLPPVFAHVGSKDATTPPAAVEDFVERLRAAGQPAEFRLYPGKNHAFLDNGCNEYLGTCFDRDAPDTLDDMISFLHRSFDGTD</sequence>
<dbReference type="GO" id="GO:0016787">
    <property type="term" value="F:hydrolase activity"/>
    <property type="evidence" value="ECO:0007669"/>
    <property type="project" value="UniProtKB-KW"/>
</dbReference>
<evidence type="ECO:0000259" key="3">
    <source>
        <dbReference type="Pfam" id="PF20434"/>
    </source>
</evidence>
<keyword evidence="1 4" id="KW-0378">Hydrolase</keyword>
<dbReference type="PANTHER" id="PTHR48081">
    <property type="entry name" value="AB HYDROLASE SUPERFAMILY PROTEIN C4A8.06C"/>
    <property type="match status" value="1"/>
</dbReference>
<dbReference type="InterPro" id="IPR050300">
    <property type="entry name" value="GDXG_lipolytic_enzyme"/>
</dbReference>
<proteinExistence type="predicted"/>
<dbReference type="SUPFAM" id="SSF53474">
    <property type="entry name" value="alpha/beta-Hydrolases"/>
    <property type="match status" value="1"/>
</dbReference>